<dbReference type="EMBL" id="CAJOBC010002556">
    <property type="protein sequence ID" value="CAF3738848.1"/>
    <property type="molecule type" value="Genomic_DNA"/>
</dbReference>
<dbReference type="Proteomes" id="UP000663829">
    <property type="component" value="Unassembled WGS sequence"/>
</dbReference>
<evidence type="ECO:0000313" key="4">
    <source>
        <dbReference type="EMBL" id="CAF0965196.1"/>
    </source>
</evidence>
<feature type="compositionally biased region" description="Polar residues" evidence="2">
    <location>
        <begin position="393"/>
        <end position="404"/>
    </location>
</feature>
<comment type="caution">
    <text evidence="4">The sequence shown here is derived from an EMBL/GenBank/DDBJ whole genome shotgun (WGS) entry which is preliminary data.</text>
</comment>
<dbReference type="PANTHER" id="PTHR14191">
    <property type="entry name" value="PDZ DOMAIN CONTAINING PROTEIN"/>
    <property type="match status" value="1"/>
</dbReference>
<dbReference type="PANTHER" id="PTHR14191:SF3">
    <property type="entry name" value="NA(+)_H(+) EXCHANGE REGULATORY COFACTOR-LIKE PROTEIN NRFL-1"/>
    <property type="match status" value="1"/>
</dbReference>
<feature type="compositionally biased region" description="Basic and acidic residues" evidence="2">
    <location>
        <begin position="752"/>
        <end position="764"/>
    </location>
</feature>
<evidence type="ECO:0000313" key="6">
    <source>
        <dbReference type="Proteomes" id="UP000663829"/>
    </source>
</evidence>
<keyword evidence="1" id="KW-0677">Repeat</keyword>
<sequence>MFSWRENKFCAESSMKDLIDETSWEPRRIQKSDQKFKKTTDEVLTKRESHVKLVQSTRGKKRTPPLCGVPECPEWLGVARSGSEWLGVAWSGSEWLGVTRIQIIIMTTTNIEQYDSNNYRASSSSVGRTEKRRSLSGKLRNLFKTSQSDVHVDNTSSSLNKKRKHPPPLPPSTTHNIDPVDAPQLQVPTVNWPFKNGNNKKDTKTKKRTKQQQQQQQQQQNTIEISYPFNAEHDKQIPQIAFSGNNSSPKIRGQNFVQSSPDLQTRILDSSNTTNIFRGYMEIDSPNTTQNKLTLPDVEVITPPIDSHYRQPRLTDYDISRSSREAAKTYSSDSSIYRTNAESQKLYSYDTTIRPVERISRVDKQSPLIRGSPMRVDTDSVKYHDISQQLASEYDGRTSTSSGGITFKRPTRSSPVLMPDVEVIPSPLTTSRASSEKRKVIKNNREPPQQIDYVRTVPNDPVYNRGYGTGTIVAEKPAQWKGVDAIVDQSRKRSNLELKSTSSPAGVYVPKLIPPKIALGRQKNEKRSKSSTTRDKKPSMTTIQNLVNRSINPSIYSSLPDAEILSSIENNHRPKYTGSKYIPDTRSQIVNGRYKGLEAIVQHHFHRALLPAPKESKPYETAVNRYDIMTTSPSPKISKITHSPQRFTTSTESLDESQYQPGIQTSPSFVQPDISVIRVGIKDLGGKSAQDIVYYTDDNIKKPKQETSYSPETYRTTKVIDVKDKHVYQYDDEDDYTRHPYTYHHQRPWDTKIRKSSDSDKSENSPRPYETDVTDDINIYRKPYVSVNIELTNGRNDIIARVPDTDYQDGRYGTIHQQYTDDAVQIKDHYSPTQPEEEDEKVYSERYEVTYEFDQDRLHRNELNRKENDDYNRPLVTDFYNKPNDNYNIYSASSNASNVLQSLDANSNVNEDKYRQHERENLSPARLNQPRHYRLKRTRSYDGLGIYISADSQTQRNHVIRDVEPTSPGDRAGLKKNDRIISVNGVPVENVDFNDVLLLIKQGLQDDNLQFSVVNTNTELSS</sequence>
<evidence type="ECO:0000259" key="3">
    <source>
        <dbReference type="PROSITE" id="PS50106"/>
    </source>
</evidence>
<reference evidence="4" key="1">
    <citation type="submission" date="2021-02" db="EMBL/GenBank/DDBJ databases">
        <authorList>
            <person name="Nowell W R."/>
        </authorList>
    </citation>
    <scope>NUCLEOTIDE SEQUENCE</scope>
</reference>
<dbReference type="AlphaFoldDB" id="A0A814E820"/>
<proteinExistence type="predicted"/>
<dbReference type="Pfam" id="PF00595">
    <property type="entry name" value="PDZ"/>
    <property type="match status" value="1"/>
</dbReference>
<dbReference type="GO" id="GO:0072659">
    <property type="term" value="P:protein localization to plasma membrane"/>
    <property type="evidence" value="ECO:0007669"/>
    <property type="project" value="TreeGrafter"/>
</dbReference>
<dbReference type="OrthoDB" id="10007415at2759"/>
<organism evidence="4 6">
    <name type="scientific">Didymodactylos carnosus</name>
    <dbReference type="NCBI Taxonomy" id="1234261"/>
    <lineage>
        <taxon>Eukaryota</taxon>
        <taxon>Metazoa</taxon>
        <taxon>Spiralia</taxon>
        <taxon>Gnathifera</taxon>
        <taxon>Rotifera</taxon>
        <taxon>Eurotatoria</taxon>
        <taxon>Bdelloidea</taxon>
        <taxon>Philodinida</taxon>
        <taxon>Philodinidae</taxon>
        <taxon>Didymodactylos</taxon>
    </lineage>
</organism>
<feature type="region of interest" description="Disordered" evidence="2">
    <location>
        <begin position="119"/>
        <end position="221"/>
    </location>
</feature>
<keyword evidence="6" id="KW-1185">Reference proteome</keyword>
<feature type="region of interest" description="Disordered" evidence="2">
    <location>
        <begin position="393"/>
        <end position="413"/>
    </location>
</feature>
<dbReference type="InterPro" id="IPR001478">
    <property type="entry name" value="PDZ"/>
</dbReference>
<accession>A0A814E820</accession>
<protein>
    <recommendedName>
        <fullName evidence="3">PDZ domain-containing protein</fullName>
    </recommendedName>
</protein>
<feature type="compositionally biased region" description="Basic and acidic residues" evidence="2">
    <location>
        <begin position="522"/>
        <end position="538"/>
    </location>
</feature>
<feature type="region of interest" description="Disordered" evidence="2">
    <location>
        <begin position="634"/>
        <end position="667"/>
    </location>
</feature>
<evidence type="ECO:0000256" key="2">
    <source>
        <dbReference type="SAM" id="MobiDB-lite"/>
    </source>
</evidence>
<dbReference type="Proteomes" id="UP000681722">
    <property type="component" value="Unassembled WGS sequence"/>
</dbReference>
<dbReference type="InterPro" id="IPR036034">
    <property type="entry name" value="PDZ_sf"/>
</dbReference>
<feature type="domain" description="PDZ" evidence="3">
    <location>
        <begin position="932"/>
        <end position="1002"/>
    </location>
</feature>
<dbReference type="Gene3D" id="2.30.42.10">
    <property type="match status" value="1"/>
</dbReference>
<dbReference type="SMART" id="SM00228">
    <property type="entry name" value="PDZ"/>
    <property type="match status" value="1"/>
</dbReference>
<dbReference type="GO" id="GO:0016324">
    <property type="term" value="C:apical plasma membrane"/>
    <property type="evidence" value="ECO:0007669"/>
    <property type="project" value="TreeGrafter"/>
</dbReference>
<dbReference type="PROSITE" id="PS50106">
    <property type="entry name" value="PDZ"/>
    <property type="match status" value="1"/>
</dbReference>
<feature type="compositionally biased region" description="Low complexity" evidence="2">
    <location>
        <begin position="211"/>
        <end position="221"/>
    </location>
</feature>
<evidence type="ECO:0000313" key="5">
    <source>
        <dbReference type="EMBL" id="CAF3738848.1"/>
    </source>
</evidence>
<dbReference type="EMBL" id="CAJNOQ010002556">
    <property type="protein sequence ID" value="CAF0965196.1"/>
    <property type="molecule type" value="Genomic_DNA"/>
</dbReference>
<gene>
    <name evidence="4" type="ORF">GPM918_LOCUS11940</name>
    <name evidence="5" type="ORF">SRO942_LOCUS11941</name>
</gene>
<dbReference type="GO" id="GO:0043495">
    <property type="term" value="F:protein-membrane adaptor activity"/>
    <property type="evidence" value="ECO:0007669"/>
    <property type="project" value="TreeGrafter"/>
</dbReference>
<feature type="region of interest" description="Disordered" evidence="2">
    <location>
        <begin position="518"/>
        <end position="540"/>
    </location>
</feature>
<dbReference type="SUPFAM" id="SSF50156">
    <property type="entry name" value="PDZ domain-like"/>
    <property type="match status" value="1"/>
</dbReference>
<dbReference type="InterPro" id="IPR051067">
    <property type="entry name" value="NHER"/>
</dbReference>
<evidence type="ECO:0000256" key="1">
    <source>
        <dbReference type="ARBA" id="ARBA00022737"/>
    </source>
</evidence>
<feature type="compositionally biased region" description="Polar residues" evidence="2">
    <location>
        <begin position="143"/>
        <end position="159"/>
    </location>
</feature>
<name>A0A814E820_9BILA</name>
<feature type="region of interest" description="Disordered" evidence="2">
    <location>
        <begin position="752"/>
        <end position="774"/>
    </location>
</feature>